<reference evidence="1" key="1">
    <citation type="journal article" date="2013" name="Environ. Microbiol.">
        <title>Microbiota from the distal guts of lean and obese adolescents exhibit partial functional redundancy besides clear differences in community structure.</title>
        <authorList>
            <person name="Ferrer M."/>
            <person name="Ruiz A."/>
            <person name="Lanza F."/>
            <person name="Haange S.B."/>
            <person name="Oberbach A."/>
            <person name="Till H."/>
            <person name="Bargiela R."/>
            <person name="Campoy C."/>
            <person name="Segura M.T."/>
            <person name="Richter M."/>
            <person name="von Bergen M."/>
            <person name="Seifert J."/>
            <person name="Suarez A."/>
        </authorList>
    </citation>
    <scope>NUCLEOTIDE SEQUENCE</scope>
</reference>
<comment type="caution">
    <text evidence="1">The sequence shown here is derived from an EMBL/GenBank/DDBJ whole genome shotgun (WGS) entry which is preliminary data.</text>
</comment>
<dbReference type="AlphaFoldDB" id="K1T3P5"/>
<organism evidence="1">
    <name type="scientific">human gut metagenome</name>
    <dbReference type="NCBI Taxonomy" id="408170"/>
    <lineage>
        <taxon>unclassified sequences</taxon>
        <taxon>metagenomes</taxon>
        <taxon>organismal metagenomes</taxon>
    </lineage>
</organism>
<dbReference type="EMBL" id="AJWY01010966">
    <property type="protein sequence ID" value="EKC54056.1"/>
    <property type="molecule type" value="Genomic_DNA"/>
</dbReference>
<proteinExistence type="predicted"/>
<gene>
    <name evidence="1" type="ORF">LEA_16049</name>
</gene>
<evidence type="ECO:0000313" key="1">
    <source>
        <dbReference type="EMBL" id="EKC54056.1"/>
    </source>
</evidence>
<sequence>MINTNALSQKYLSSSARAAILKTANKIIEIRNFTVDRFFLKKLKQKKLAQSLRSVYKELHADHETGAADNK</sequence>
<name>K1T3P5_9ZZZZ</name>
<accession>K1T3P5</accession>
<protein>
    <submittedName>
        <fullName evidence="1">Uncharacterized protein</fullName>
    </submittedName>
</protein>